<feature type="DNA-binding region" description="H-T-H motif" evidence="2">
    <location>
        <begin position="23"/>
        <end position="42"/>
    </location>
</feature>
<evidence type="ECO:0000313" key="5">
    <source>
        <dbReference type="Proteomes" id="UP000266568"/>
    </source>
</evidence>
<proteinExistence type="predicted"/>
<reference evidence="4 5" key="1">
    <citation type="submission" date="2018-08" db="EMBL/GenBank/DDBJ databases">
        <title>Genomic Encyclopedia of Type Strains, Phase IV (KMG-IV): sequencing the most valuable type-strain genomes for metagenomic binning, comparative biology and taxonomic classification.</title>
        <authorList>
            <person name="Goeker M."/>
        </authorList>
    </citation>
    <scope>NUCLEOTIDE SEQUENCE [LARGE SCALE GENOMIC DNA]</scope>
    <source>
        <strain evidence="4 5">DSM 25527</strain>
    </source>
</reference>
<dbReference type="InterPro" id="IPR001647">
    <property type="entry name" value="HTH_TetR"/>
</dbReference>
<dbReference type="SUPFAM" id="SSF48498">
    <property type="entry name" value="Tetracyclin repressor-like, C-terminal domain"/>
    <property type="match status" value="1"/>
</dbReference>
<dbReference type="PRINTS" id="PR00455">
    <property type="entry name" value="HTHTETR"/>
</dbReference>
<dbReference type="PROSITE" id="PS50977">
    <property type="entry name" value="HTH_TETR_2"/>
    <property type="match status" value="1"/>
</dbReference>
<dbReference type="PANTHER" id="PTHR30055">
    <property type="entry name" value="HTH-TYPE TRANSCRIPTIONAL REGULATOR RUTR"/>
    <property type="match status" value="1"/>
</dbReference>
<evidence type="ECO:0000256" key="1">
    <source>
        <dbReference type="ARBA" id="ARBA00023125"/>
    </source>
</evidence>
<dbReference type="InterPro" id="IPR015292">
    <property type="entry name" value="Tscrpt_reg_YbiH_C"/>
</dbReference>
<dbReference type="AlphaFoldDB" id="A0A397PLK7"/>
<dbReference type="Gene3D" id="1.10.10.60">
    <property type="entry name" value="Homeodomain-like"/>
    <property type="match status" value="1"/>
</dbReference>
<comment type="caution">
    <text evidence="4">The sequence shown here is derived from an EMBL/GenBank/DDBJ whole genome shotgun (WGS) entry which is preliminary data.</text>
</comment>
<protein>
    <submittedName>
        <fullName evidence="4">TetR family transcriptional regulator</fullName>
    </submittedName>
</protein>
<evidence type="ECO:0000259" key="3">
    <source>
        <dbReference type="PROSITE" id="PS50977"/>
    </source>
</evidence>
<dbReference type="Gene3D" id="1.10.357.10">
    <property type="entry name" value="Tetracycline Repressor, domain 2"/>
    <property type="match status" value="1"/>
</dbReference>
<dbReference type="GO" id="GO:0003700">
    <property type="term" value="F:DNA-binding transcription factor activity"/>
    <property type="evidence" value="ECO:0007669"/>
    <property type="project" value="TreeGrafter"/>
</dbReference>
<sequence length="207" mass="22002">MIQNRLLETAVREFGRKGLDGASTRGIAKAAGTAMSSITYHYGGKEGLYLAAADYIVSQMDDGVSIEGGSRPKTPDEARLAIHKAFAGFIDKLAGPRSEAWAPFIVREQMNPTAAFDRLWAGPMGRNLGTLVTLVRIATGAPDDAAARLAVVTLFGQVIVIRAARAMCGRLLGGPLDDPDFIPSFKARIAANTDAVLDRLISEQGQS</sequence>
<dbReference type="InterPro" id="IPR050109">
    <property type="entry name" value="HTH-type_TetR-like_transc_reg"/>
</dbReference>
<dbReference type="Pfam" id="PF00440">
    <property type="entry name" value="TetR_N"/>
    <property type="match status" value="1"/>
</dbReference>
<keyword evidence="1 2" id="KW-0238">DNA-binding</keyword>
<gene>
    <name evidence="4" type="ORF">DFR49_1569</name>
</gene>
<dbReference type="Proteomes" id="UP000266568">
    <property type="component" value="Unassembled WGS sequence"/>
</dbReference>
<dbReference type="GO" id="GO:0000976">
    <property type="term" value="F:transcription cis-regulatory region binding"/>
    <property type="evidence" value="ECO:0007669"/>
    <property type="project" value="TreeGrafter"/>
</dbReference>
<dbReference type="Pfam" id="PF09209">
    <property type="entry name" value="CecR_C"/>
    <property type="match status" value="1"/>
</dbReference>
<organism evidence="4 5">
    <name type="scientific">Hephaestia caeni</name>
    <dbReference type="NCBI Taxonomy" id="645617"/>
    <lineage>
        <taxon>Bacteria</taxon>
        <taxon>Pseudomonadati</taxon>
        <taxon>Pseudomonadota</taxon>
        <taxon>Alphaproteobacteria</taxon>
        <taxon>Sphingomonadales</taxon>
        <taxon>Sphingomonadaceae</taxon>
        <taxon>Hephaestia</taxon>
    </lineage>
</organism>
<feature type="domain" description="HTH tetR-type" evidence="3">
    <location>
        <begin position="1"/>
        <end position="60"/>
    </location>
</feature>
<evidence type="ECO:0000256" key="2">
    <source>
        <dbReference type="PROSITE-ProRule" id="PRU00335"/>
    </source>
</evidence>
<dbReference type="InterPro" id="IPR036271">
    <property type="entry name" value="Tet_transcr_reg_TetR-rel_C_sf"/>
</dbReference>
<accession>A0A397PLK7</accession>
<dbReference type="RefSeq" id="WP_119035025.1">
    <property type="nucleotide sequence ID" value="NZ_QXDC01000002.1"/>
</dbReference>
<evidence type="ECO:0000313" key="4">
    <source>
        <dbReference type="EMBL" id="RIA47004.1"/>
    </source>
</evidence>
<name>A0A397PLK7_9SPHN</name>
<dbReference type="PANTHER" id="PTHR30055:SF146">
    <property type="entry name" value="HTH-TYPE TRANSCRIPTIONAL DUAL REGULATOR CECR"/>
    <property type="match status" value="1"/>
</dbReference>
<keyword evidence="5" id="KW-1185">Reference proteome</keyword>
<dbReference type="OrthoDB" id="2356263at2"/>
<dbReference type="EMBL" id="QXDC01000002">
    <property type="protein sequence ID" value="RIA47004.1"/>
    <property type="molecule type" value="Genomic_DNA"/>
</dbReference>
<dbReference type="InterPro" id="IPR009057">
    <property type="entry name" value="Homeodomain-like_sf"/>
</dbReference>
<dbReference type="SUPFAM" id="SSF46689">
    <property type="entry name" value="Homeodomain-like"/>
    <property type="match status" value="1"/>
</dbReference>